<keyword evidence="1" id="KW-0175">Coiled coil</keyword>
<evidence type="ECO:0000256" key="1">
    <source>
        <dbReference type="SAM" id="Coils"/>
    </source>
</evidence>
<sequence>MAGRKSCTTCNKGGIVMSCDRCEHTFCDKHVIEHRQQSTNQLNDLIREHDLLQDEIKHTSNSHFLFKVIDKWEKESMIKIQSTAEAARIELREMIETSKDRISSTCHDVVKNLQVSREAGQFCQDDLIRSMQQLKDIKMKIASPLPVNLVENKNSSIHLITIKGTDFMNKEFEKAKIISITKRVQTSHNQDKFSKVIGSATISEDGLLAKHNCQNSTFAYIIGQQLYSKGRQTIRFKIEHSQMPYNIFFGCISSQMNLNQINYNLPCVAGWFGYNEVYHHGSTSKDVQMHGYDSNKIETYDVLSLTFDCDEKQIELYPERTKKIHELSIDTDKAPLPWQLLVVLTYENDSVRILYNA</sequence>
<dbReference type="AlphaFoldDB" id="A0A813SCV6"/>
<feature type="coiled-coil region" evidence="1">
    <location>
        <begin position="35"/>
        <end position="62"/>
    </location>
</feature>
<protein>
    <recommendedName>
        <fullName evidence="4">B box-type domain-containing protein</fullName>
    </recommendedName>
</protein>
<organism evidence="2 3">
    <name type="scientific">Adineta steineri</name>
    <dbReference type="NCBI Taxonomy" id="433720"/>
    <lineage>
        <taxon>Eukaryota</taxon>
        <taxon>Metazoa</taxon>
        <taxon>Spiralia</taxon>
        <taxon>Gnathifera</taxon>
        <taxon>Rotifera</taxon>
        <taxon>Eurotatoria</taxon>
        <taxon>Bdelloidea</taxon>
        <taxon>Adinetida</taxon>
        <taxon>Adinetidae</taxon>
        <taxon>Adineta</taxon>
    </lineage>
</organism>
<name>A0A813SCV6_9BILA</name>
<reference evidence="2" key="1">
    <citation type="submission" date="2021-02" db="EMBL/GenBank/DDBJ databases">
        <authorList>
            <person name="Nowell W R."/>
        </authorList>
    </citation>
    <scope>NUCLEOTIDE SEQUENCE</scope>
</reference>
<gene>
    <name evidence="2" type="ORF">VCS650_LOCUS3673</name>
</gene>
<dbReference type="OrthoDB" id="9974682at2759"/>
<proteinExistence type="predicted"/>
<dbReference type="Proteomes" id="UP000663891">
    <property type="component" value="Unassembled WGS sequence"/>
</dbReference>
<evidence type="ECO:0000313" key="2">
    <source>
        <dbReference type="EMBL" id="CAF0794504.1"/>
    </source>
</evidence>
<comment type="caution">
    <text evidence="2">The sequence shown here is derived from an EMBL/GenBank/DDBJ whole genome shotgun (WGS) entry which is preliminary data.</text>
</comment>
<dbReference type="EMBL" id="CAJNON010000020">
    <property type="protein sequence ID" value="CAF0794504.1"/>
    <property type="molecule type" value="Genomic_DNA"/>
</dbReference>
<evidence type="ECO:0008006" key="4">
    <source>
        <dbReference type="Google" id="ProtNLM"/>
    </source>
</evidence>
<evidence type="ECO:0000313" key="3">
    <source>
        <dbReference type="Proteomes" id="UP000663891"/>
    </source>
</evidence>
<accession>A0A813SCV6</accession>